<evidence type="ECO:0000259" key="5">
    <source>
        <dbReference type="SMART" id="SM00479"/>
    </source>
</evidence>
<feature type="region of interest" description="Disordered" evidence="4">
    <location>
        <begin position="622"/>
        <end position="739"/>
    </location>
</feature>
<reference evidence="6 7" key="1">
    <citation type="submission" date="2021-02" db="EMBL/GenBank/DDBJ databases">
        <title>Leishmania (Mundinia) enrietti genome sequencing and assembly.</title>
        <authorList>
            <person name="Almutairi H."/>
            <person name="Gatherer D."/>
        </authorList>
    </citation>
    <scope>NUCLEOTIDE SEQUENCE [LARGE SCALE GENOMIC DNA]</scope>
    <source>
        <strain evidence="6">CUR178</strain>
    </source>
</reference>
<feature type="compositionally biased region" description="Polar residues" evidence="4">
    <location>
        <begin position="650"/>
        <end position="664"/>
    </location>
</feature>
<dbReference type="InterPro" id="IPR036397">
    <property type="entry name" value="RNaseH_sf"/>
</dbReference>
<keyword evidence="3" id="KW-0269">Exonuclease</keyword>
<feature type="domain" description="Exonuclease" evidence="5">
    <location>
        <begin position="830"/>
        <end position="1014"/>
    </location>
</feature>
<feature type="region of interest" description="Disordered" evidence="4">
    <location>
        <begin position="51"/>
        <end position="91"/>
    </location>
</feature>
<evidence type="ECO:0000256" key="2">
    <source>
        <dbReference type="ARBA" id="ARBA00022801"/>
    </source>
</evidence>
<feature type="region of interest" description="Disordered" evidence="4">
    <location>
        <begin position="1"/>
        <end position="28"/>
    </location>
</feature>
<feature type="compositionally biased region" description="Low complexity" evidence="4">
    <location>
        <begin position="231"/>
        <end position="244"/>
    </location>
</feature>
<dbReference type="GO" id="GO:0003676">
    <property type="term" value="F:nucleic acid binding"/>
    <property type="evidence" value="ECO:0007669"/>
    <property type="project" value="InterPro"/>
</dbReference>
<dbReference type="KEGG" id="lenr:94171329"/>
<feature type="compositionally biased region" description="Polar residues" evidence="4">
    <location>
        <begin position="586"/>
        <end position="603"/>
    </location>
</feature>
<feature type="compositionally biased region" description="Low complexity" evidence="4">
    <location>
        <begin position="665"/>
        <end position="674"/>
    </location>
</feature>
<sequence>MQTSLPPCDSSIIAPVPEHPTLVSSKMSDGRSAIAKRLSSQLLTAHLEGATPAPAPVDARQLEPTGHPKNAISSSFSGEATSSPLPRQLTQSNAMCTSLPAVIAEDTAPSAQLPVLVGGPSPVSVDASKPAALGGGGPDVCENESGAAATSAGGRAGSLLGMSKAARRRYKAADAPNAHRCIATAGSSTACRSASDRCRAARILAAELMSALMERSPEATKIAQHRASMESITPSTSTAPPAAAEGNSTGSASVRPKAAVHQDTSAKALLAGKGDCTTLSHSFLEVVRSGRVKQTRALLTGTQRAHPRTAPDCAASLSPLASHAASPGNGANPLERSAARGDATIPNVAKTAPAQSSVSRLPQLVPGDTAAIPQLLSALREIALSCGSPDTLGKTASGLASFSGGAAAAHPHTTPMGSAGSAVTGATARVPDSDGAAATSDSRSTAARVTANTARPQCDLDVTEEEHWLRVLAHFEVVRRLVLNEHELARALDETFGADWRAAPKPPSLQADEEDGVAVATASPAVSAEGRRNPLAVSLSGSPVARTANAAMSVKPTPADAEVPPTLSFSAVCVVGGAGAPRPSADATSAQPTISSQSGTNATEMAGVTPAASAETMLNHSARPFHGRMPPSVQQQQQSVLFSPAAHSRGASTNHAAPSSMKQLSESSSTYSPSQQVAMMLDRGTTPPPPSRTQDEGEAGLLNFPSTPLSEAAVPYQPSASLMSTSPRGGNPSSSGSAPFHLETREEMLRRRRAAPNAFYASMSHRGVTHCLGGPLSAATTPGTFASSSVAPGVPPFSLNGGAGGARSMPVSPLVSYSSPLGASPCPYDYLLVLDFEATCEEHPPPNYLYEIIEFPVVVVDVRLQRVVAEFHRFVRPRYKRELSPFCKKLTGMRQEDVDTAAPLEEVVLQFERWFSHTLPPHARCVFATDGPTDLREFMYYHSVCRQGIRFPPLFYQFIDVKQTFARFFGCSQGKIKAMLEVLHMPFEGRLHSGLDDARNIASIVVGLLHYGCSFCEAPLNRLPFSGLPLSGASGVSGSAPLVLPPSTAPAASCRAQASGAPATPTSDNSTVKEGDRTR</sequence>
<protein>
    <recommendedName>
        <fullName evidence="5">Exonuclease domain-containing protein</fullName>
    </recommendedName>
</protein>
<dbReference type="RefSeq" id="XP_067691190.1">
    <property type="nucleotide sequence ID" value="XM_067835819.1"/>
</dbReference>
<dbReference type="GeneID" id="94171329"/>
<feature type="region of interest" description="Disordered" evidence="4">
    <location>
        <begin position="217"/>
        <end position="260"/>
    </location>
</feature>
<dbReference type="InterPro" id="IPR047201">
    <property type="entry name" value="ERI-1_3'hExo-like"/>
</dbReference>
<comment type="caution">
    <text evidence="6">The sequence shown here is derived from an EMBL/GenBank/DDBJ whole genome shotgun (WGS) entry which is preliminary data.</text>
</comment>
<name>A0A836G2T8_LEIEN</name>
<feature type="compositionally biased region" description="Low complexity" evidence="4">
    <location>
        <begin position="417"/>
        <end position="445"/>
    </location>
</feature>
<dbReference type="AlphaFoldDB" id="A0A836G2T8"/>
<keyword evidence="2" id="KW-0378">Hydrolase</keyword>
<dbReference type="InterPro" id="IPR051274">
    <property type="entry name" value="3-5_Exoribonuclease"/>
</dbReference>
<feature type="region of interest" description="Disordered" evidence="4">
    <location>
        <begin position="579"/>
        <end position="610"/>
    </location>
</feature>
<accession>A0A836G2T8</accession>
<dbReference type="Proteomes" id="UP000674179">
    <property type="component" value="Chromosome 29"/>
</dbReference>
<dbReference type="PANTHER" id="PTHR23044">
    <property type="entry name" value="3'-5' EXONUCLEASE ERI1-RELATED"/>
    <property type="match status" value="1"/>
</dbReference>
<evidence type="ECO:0000256" key="4">
    <source>
        <dbReference type="SAM" id="MobiDB-lite"/>
    </source>
</evidence>
<evidence type="ECO:0000313" key="6">
    <source>
        <dbReference type="EMBL" id="KAG5473997.1"/>
    </source>
</evidence>
<organism evidence="6 7">
    <name type="scientific">Leishmania enriettii</name>
    <dbReference type="NCBI Taxonomy" id="5663"/>
    <lineage>
        <taxon>Eukaryota</taxon>
        <taxon>Discoba</taxon>
        <taxon>Euglenozoa</taxon>
        <taxon>Kinetoplastea</taxon>
        <taxon>Metakinetoplastina</taxon>
        <taxon>Trypanosomatida</taxon>
        <taxon>Trypanosomatidae</taxon>
        <taxon>Leishmaniinae</taxon>
        <taxon>Leishmania</taxon>
    </lineage>
</organism>
<dbReference type="SUPFAM" id="SSF53098">
    <property type="entry name" value="Ribonuclease H-like"/>
    <property type="match status" value="1"/>
</dbReference>
<dbReference type="EMBL" id="JAFHKP010000029">
    <property type="protein sequence ID" value="KAG5473997.1"/>
    <property type="molecule type" value="Genomic_DNA"/>
</dbReference>
<dbReference type="Gene3D" id="3.30.420.10">
    <property type="entry name" value="Ribonuclease H-like superfamily/Ribonuclease H"/>
    <property type="match status" value="1"/>
</dbReference>
<keyword evidence="1" id="KW-0540">Nuclease</keyword>
<dbReference type="InterPro" id="IPR012337">
    <property type="entry name" value="RNaseH-like_sf"/>
</dbReference>
<feature type="region of interest" description="Disordered" evidence="4">
    <location>
        <begin position="1048"/>
        <end position="1079"/>
    </location>
</feature>
<feature type="region of interest" description="Disordered" evidence="4">
    <location>
        <begin position="406"/>
        <end position="445"/>
    </location>
</feature>
<evidence type="ECO:0000313" key="7">
    <source>
        <dbReference type="Proteomes" id="UP000674179"/>
    </source>
</evidence>
<dbReference type="SMART" id="SM00479">
    <property type="entry name" value="EXOIII"/>
    <property type="match status" value="1"/>
</dbReference>
<dbReference type="PANTHER" id="PTHR23044:SF61">
    <property type="entry name" value="3'-5' EXORIBONUCLEASE 1-RELATED"/>
    <property type="match status" value="1"/>
</dbReference>
<dbReference type="FunFam" id="3.30.420.10:FF:000087">
    <property type="entry name" value="Exonuclease, putative"/>
    <property type="match status" value="1"/>
</dbReference>
<gene>
    <name evidence="6" type="ORF">CUR178_04108</name>
</gene>
<feature type="compositionally biased region" description="Low complexity" evidence="4">
    <location>
        <begin position="630"/>
        <end position="640"/>
    </location>
</feature>
<dbReference type="GO" id="GO:0000175">
    <property type="term" value="F:3'-5'-RNA exonuclease activity"/>
    <property type="evidence" value="ECO:0007669"/>
    <property type="project" value="InterPro"/>
</dbReference>
<dbReference type="Pfam" id="PF00929">
    <property type="entry name" value="RNase_T"/>
    <property type="match status" value="1"/>
</dbReference>
<dbReference type="CDD" id="cd06133">
    <property type="entry name" value="ERI-1_3'hExo_like"/>
    <property type="match status" value="1"/>
</dbReference>
<feature type="compositionally biased region" description="Polar residues" evidence="4">
    <location>
        <begin position="71"/>
        <end position="91"/>
    </location>
</feature>
<evidence type="ECO:0000256" key="3">
    <source>
        <dbReference type="ARBA" id="ARBA00022839"/>
    </source>
</evidence>
<dbReference type="InterPro" id="IPR013520">
    <property type="entry name" value="Ribonucl_H"/>
</dbReference>
<keyword evidence="7" id="KW-1185">Reference proteome</keyword>
<proteinExistence type="predicted"/>
<evidence type="ECO:0000256" key="1">
    <source>
        <dbReference type="ARBA" id="ARBA00022722"/>
    </source>
</evidence>
<feature type="compositionally biased region" description="Low complexity" evidence="4">
    <location>
        <begin position="724"/>
        <end position="739"/>
    </location>
</feature>
<dbReference type="OrthoDB" id="448399at2759"/>